<gene>
    <name evidence="9" type="ORF">NU09_0849</name>
</gene>
<dbReference type="AlphaFoldDB" id="A0A444WEK2"/>
<dbReference type="InterPro" id="IPR027417">
    <property type="entry name" value="P-loop_NTPase"/>
</dbReference>
<evidence type="ECO:0000256" key="2">
    <source>
        <dbReference type="ARBA" id="ARBA00022840"/>
    </source>
</evidence>
<dbReference type="InterPro" id="IPR003593">
    <property type="entry name" value="AAA+_ATPase"/>
</dbReference>
<proteinExistence type="predicted"/>
<evidence type="ECO:0000256" key="5">
    <source>
        <dbReference type="ARBA" id="ARBA00023163"/>
    </source>
</evidence>
<dbReference type="InterPro" id="IPR002197">
    <property type="entry name" value="HTH_Fis"/>
</dbReference>
<keyword evidence="2" id="KW-0067">ATP-binding</keyword>
<evidence type="ECO:0000256" key="6">
    <source>
        <dbReference type="PROSITE-ProRule" id="PRU00169"/>
    </source>
</evidence>
<dbReference type="PROSITE" id="PS00675">
    <property type="entry name" value="SIGMA54_INTERACT_1"/>
    <property type="match status" value="1"/>
</dbReference>
<feature type="modified residue" description="4-aspartylphosphate" evidence="6">
    <location>
        <position position="34"/>
    </location>
</feature>
<feature type="domain" description="Sigma-54 factor interaction" evidence="7">
    <location>
        <begin position="317"/>
        <end position="546"/>
    </location>
</feature>
<name>A0A444WEK2_9FLAO</name>
<dbReference type="InterPro" id="IPR025943">
    <property type="entry name" value="Sigma_54_int_dom_ATP-bd_2"/>
</dbReference>
<dbReference type="Gene3D" id="1.10.8.60">
    <property type="match status" value="1"/>
</dbReference>
<dbReference type="GO" id="GO:0043565">
    <property type="term" value="F:sequence-specific DNA binding"/>
    <property type="evidence" value="ECO:0007669"/>
    <property type="project" value="InterPro"/>
</dbReference>
<dbReference type="SUPFAM" id="SSF52540">
    <property type="entry name" value="P-loop containing nucleoside triphosphate hydrolases"/>
    <property type="match status" value="1"/>
</dbReference>
<dbReference type="GO" id="GO:0005524">
    <property type="term" value="F:ATP binding"/>
    <property type="evidence" value="ECO:0007669"/>
    <property type="project" value="UniProtKB-KW"/>
</dbReference>
<dbReference type="InterPro" id="IPR009057">
    <property type="entry name" value="Homeodomain-like_sf"/>
</dbReference>
<keyword evidence="3" id="KW-0805">Transcription regulation</keyword>
<protein>
    <submittedName>
        <fullName evidence="9">Fis family sigma-54 specific transcriptional regulator</fullName>
    </submittedName>
</protein>
<dbReference type="Gene3D" id="1.10.10.60">
    <property type="entry name" value="Homeodomain-like"/>
    <property type="match status" value="1"/>
</dbReference>
<keyword evidence="6" id="KW-0597">Phosphoprotein</keyword>
<dbReference type="Gene3D" id="3.40.50.300">
    <property type="entry name" value="P-loop containing nucleotide triphosphate hydrolases"/>
    <property type="match status" value="1"/>
</dbReference>
<evidence type="ECO:0000313" key="10">
    <source>
        <dbReference type="Proteomes" id="UP000289775"/>
    </source>
</evidence>
<evidence type="ECO:0000259" key="8">
    <source>
        <dbReference type="PROSITE" id="PS50110"/>
    </source>
</evidence>
<dbReference type="Pfam" id="PF25601">
    <property type="entry name" value="AAA_lid_14"/>
    <property type="match status" value="1"/>
</dbReference>
<dbReference type="InterPro" id="IPR001789">
    <property type="entry name" value="Sig_transdc_resp-reg_receiver"/>
</dbReference>
<dbReference type="Proteomes" id="UP000289775">
    <property type="component" value="Unassembled WGS sequence"/>
</dbReference>
<evidence type="ECO:0000259" key="7">
    <source>
        <dbReference type="PROSITE" id="PS50045"/>
    </source>
</evidence>
<dbReference type="PROSITE" id="PS00688">
    <property type="entry name" value="SIGMA54_INTERACT_3"/>
    <property type="match status" value="1"/>
</dbReference>
<dbReference type="PANTHER" id="PTHR32071:SF57">
    <property type="entry name" value="C4-DICARBOXYLATE TRANSPORT TRANSCRIPTIONAL REGULATORY PROTEIN DCTD"/>
    <property type="match status" value="1"/>
</dbReference>
<dbReference type="InterPro" id="IPR025944">
    <property type="entry name" value="Sigma_54_int_dom_CS"/>
</dbReference>
<feature type="domain" description="Response regulatory" evidence="8">
    <location>
        <begin position="1"/>
        <end position="98"/>
    </location>
</feature>
<dbReference type="GO" id="GO:0000160">
    <property type="term" value="P:phosphorelay signal transduction system"/>
    <property type="evidence" value="ECO:0007669"/>
    <property type="project" value="InterPro"/>
</dbReference>
<dbReference type="PROSITE" id="PS50045">
    <property type="entry name" value="SIGMA54_INTERACT_4"/>
    <property type="match status" value="1"/>
</dbReference>
<evidence type="ECO:0000256" key="1">
    <source>
        <dbReference type="ARBA" id="ARBA00022741"/>
    </source>
</evidence>
<reference evidence="9 10" key="1">
    <citation type="submission" date="2014-12" db="EMBL/GenBank/DDBJ databases">
        <title>Genome sequence of Flavobacterium beibuense RSKm HC5.</title>
        <authorList>
            <person name="Kim J.F."/>
            <person name="Song J.Y."/>
            <person name="Kwak M.-J."/>
            <person name="Lee S.-W."/>
        </authorList>
    </citation>
    <scope>NUCLEOTIDE SEQUENCE [LARGE SCALE GENOMIC DNA]</scope>
    <source>
        <strain evidence="9 10">RSKm HC5</strain>
    </source>
</reference>
<dbReference type="SMART" id="SM00448">
    <property type="entry name" value="REC"/>
    <property type="match status" value="1"/>
</dbReference>
<dbReference type="SUPFAM" id="SSF46689">
    <property type="entry name" value="Homeodomain-like"/>
    <property type="match status" value="1"/>
</dbReference>
<dbReference type="Pfam" id="PF02954">
    <property type="entry name" value="HTH_8"/>
    <property type="match status" value="1"/>
</dbReference>
<keyword evidence="4" id="KW-0238">DNA-binding</keyword>
<comment type="caution">
    <text evidence="9">The sequence shown here is derived from an EMBL/GenBank/DDBJ whole genome shotgun (WGS) entry which is preliminary data.</text>
</comment>
<dbReference type="GO" id="GO:0006355">
    <property type="term" value="P:regulation of DNA-templated transcription"/>
    <property type="evidence" value="ECO:0007669"/>
    <property type="project" value="InterPro"/>
</dbReference>
<keyword evidence="5" id="KW-0804">Transcription</keyword>
<dbReference type="EMBL" id="JUIW01000003">
    <property type="protein sequence ID" value="RYJ44239.1"/>
    <property type="molecule type" value="Genomic_DNA"/>
</dbReference>
<dbReference type="InterPro" id="IPR002078">
    <property type="entry name" value="Sigma_54_int"/>
</dbReference>
<dbReference type="Pfam" id="PF00072">
    <property type="entry name" value="Response_reg"/>
    <property type="match status" value="1"/>
</dbReference>
<evidence type="ECO:0000313" key="9">
    <source>
        <dbReference type="EMBL" id="RYJ44239.1"/>
    </source>
</evidence>
<organism evidence="9 10">
    <name type="scientific">Flavobacterium beibuense</name>
    <dbReference type="NCBI Taxonomy" id="657326"/>
    <lineage>
        <taxon>Bacteria</taxon>
        <taxon>Pseudomonadati</taxon>
        <taxon>Bacteroidota</taxon>
        <taxon>Flavobacteriia</taxon>
        <taxon>Flavobacteriales</taxon>
        <taxon>Flavobacteriaceae</taxon>
        <taxon>Flavobacterium</taxon>
    </lineage>
</organism>
<keyword evidence="10" id="KW-1185">Reference proteome</keyword>
<dbReference type="PROSITE" id="PS50110">
    <property type="entry name" value="RESPONSE_REGULATORY"/>
    <property type="match status" value="1"/>
</dbReference>
<sequence>MLEKAGYTVCGLARSVPEALVLIAREKPELALVDIQLSGDSSGIELAQVLNERNIAFIYVSANSNHEVLMQAKATQPYGFIVKPFREKDLLVTLEIALYRHENGLETAVKKEEQLRLGLLSVIQTKDSVQEKMLSIAKALQAFLSFDYLVACTTSATVPTNFMSYLRIGFDEYQYIGMPEFEVITRRTREEIANLEPTHTHDEPRSFFVGEAFEQMLVKHPVRRLIAETFSLASMFLLPMTLSDGSCYYFTFFSRKEDAYSSAQITLLERLSNPLRAAMQDMMETDQQSHHNLDTAAQLAKQKKNEPRLAAAHFEGIIGRSHLLLNVFDNVTHVAPVDTSVLILGESGTGKERLAHCVHELSPRRSQPFVRVNCAALPFNLIESELFGHEKGAFTGAVERRIGKFEKADKGTIFLDEIGEMPPELQAKLLRVLQEKEIDRIGGNDPVKIDVRVVAATNRDLEKEVAAGRFRLDLFYRLNIFPVTLPPLRERRDDIPLLISHFITIYNHKADKAVKGISKKGLNEALNYHWPGNIRELENLVERAVLVCGGDELNRLEIPNYDNHGFIVTEEGGAFKSIDENERDHILEALRKCRGKVWGPDGAAELLGLPPTTLHSKMKRFGIRRNTGS</sequence>
<dbReference type="CDD" id="cd00009">
    <property type="entry name" value="AAA"/>
    <property type="match status" value="1"/>
</dbReference>
<accession>A0A444WEK2</accession>
<dbReference type="SMART" id="SM00382">
    <property type="entry name" value="AAA"/>
    <property type="match status" value="1"/>
</dbReference>
<dbReference type="Pfam" id="PF00158">
    <property type="entry name" value="Sigma54_activat"/>
    <property type="match status" value="1"/>
</dbReference>
<dbReference type="SUPFAM" id="SSF52172">
    <property type="entry name" value="CheY-like"/>
    <property type="match status" value="1"/>
</dbReference>
<dbReference type="PANTHER" id="PTHR32071">
    <property type="entry name" value="TRANSCRIPTIONAL REGULATORY PROTEIN"/>
    <property type="match status" value="1"/>
</dbReference>
<dbReference type="PROSITE" id="PS00676">
    <property type="entry name" value="SIGMA54_INTERACT_2"/>
    <property type="match status" value="1"/>
</dbReference>
<dbReference type="Gene3D" id="3.40.50.2300">
    <property type="match status" value="1"/>
</dbReference>
<dbReference type="InterPro" id="IPR011006">
    <property type="entry name" value="CheY-like_superfamily"/>
</dbReference>
<dbReference type="InterPro" id="IPR025662">
    <property type="entry name" value="Sigma_54_int_dom_ATP-bd_1"/>
</dbReference>
<evidence type="ECO:0000256" key="4">
    <source>
        <dbReference type="ARBA" id="ARBA00023125"/>
    </source>
</evidence>
<evidence type="ECO:0000256" key="3">
    <source>
        <dbReference type="ARBA" id="ARBA00023015"/>
    </source>
</evidence>
<dbReference type="FunFam" id="3.40.50.300:FF:000006">
    <property type="entry name" value="DNA-binding transcriptional regulator NtrC"/>
    <property type="match status" value="1"/>
</dbReference>
<keyword evidence="1" id="KW-0547">Nucleotide-binding</keyword>
<dbReference type="InterPro" id="IPR058031">
    <property type="entry name" value="AAA_lid_NorR"/>
</dbReference>